<accession>X0V9S3</accession>
<keyword evidence="1" id="KW-0479">Metal-binding</keyword>
<evidence type="ECO:0000313" key="4">
    <source>
        <dbReference type="EMBL" id="GAG08087.1"/>
    </source>
</evidence>
<dbReference type="PROSITE" id="PS50974">
    <property type="entry name" value="ADOMET_ACTIVATION"/>
    <property type="match status" value="1"/>
</dbReference>
<dbReference type="GO" id="GO:0046653">
    <property type="term" value="P:tetrahydrofolate metabolic process"/>
    <property type="evidence" value="ECO:0007669"/>
    <property type="project" value="TreeGrafter"/>
</dbReference>
<name>X0V9S3_9ZZZZ</name>
<dbReference type="InterPro" id="IPR050554">
    <property type="entry name" value="Met_Synthase/Corrinoid"/>
</dbReference>
<feature type="domain" description="AdoMet activation" evidence="3">
    <location>
        <begin position="1"/>
        <end position="228"/>
    </location>
</feature>
<dbReference type="GO" id="GO:0005829">
    <property type="term" value="C:cytosol"/>
    <property type="evidence" value="ECO:0007669"/>
    <property type="project" value="TreeGrafter"/>
</dbReference>
<dbReference type="GO" id="GO:0008705">
    <property type="term" value="F:methionine synthase activity"/>
    <property type="evidence" value="ECO:0007669"/>
    <property type="project" value="InterPro"/>
</dbReference>
<dbReference type="InterPro" id="IPR004223">
    <property type="entry name" value="VitB12-dep_Met_synth_activ_dom"/>
</dbReference>
<reference evidence="4" key="1">
    <citation type="journal article" date="2014" name="Front. Microbiol.">
        <title>High frequency of phylogenetically diverse reductive dehalogenase-homologous genes in deep subseafloor sedimentary metagenomes.</title>
        <authorList>
            <person name="Kawai M."/>
            <person name="Futagami T."/>
            <person name="Toyoda A."/>
            <person name="Takaki Y."/>
            <person name="Nishi S."/>
            <person name="Hori S."/>
            <person name="Arai W."/>
            <person name="Tsubouchi T."/>
            <person name="Morono Y."/>
            <person name="Uchiyama I."/>
            <person name="Ito T."/>
            <person name="Fujiyama A."/>
            <person name="Inagaki F."/>
            <person name="Takami H."/>
        </authorList>
    </citation>
    <scope>NUCLEOTIDE SEQUENCE</scope>
    <source>
        <strain evidence="4">Expedition CK06-06</strain>
    </source>
</reference>
<evidence type="ECO:0000259" key="3">
    <source>
        <dbReference type="PROSITE" id="PS50974"/>
    </source>
</evidence>
<protein>
    <recommendedName>
        <fullName evidence="3">AdoMet activation domain-containing protein</fullName>
    </recommendedName>
</protein>
<dbReference type="EMBL" id="BARS01027101">
    <property type="protein sequence ID" value="GAG08087.1"/>
    <property type="molecule type" value="Genomic_DNA"/>
</dbReference>
<dbReference type="Gene3D" id="3.10.196.10">
    <property type="entry name" value="Vitamin B12-dependent methionine synthase, activation domain"/>
    <property type="match status" value="1"/>
</dbReference>
<dbReference type="GO" id="GO:0046872">
    <property type="term" value="F:metal ion binding"/>
    <property type="evidence" value="ECO:0007669"/>
    <property type="project" value="UniProtKB-KW"/>
</dbReference>
<dbReference type="AlphaFoldDB" id="X0V9S3"/>
<gene>
    <name evidence="4" type="ORF">S01H1_42604</name>
</gene>
<comment type="caution">
    <text evidence="4">The sequence shown here is derived from an EMBL/GenBank/DDBJ whole genome shotgun (WGS) entry which is preliminary data.</text>
</comment>
<evidence type="ECO:0000256" key="2">
    <source>
        <dbReference type="ARBA" id="ARBA00023285"/>
    </source>
</evidence>
<dbReference type="InterPro" id="IPR037010">
    <property type="entry name" value="VitB12-dep_Met_synth_activ_sf"/>
</dbReference>
<dbReference type="Pfam" id="PF02965">
    <property type="entry name" value="Met_synt_B12"/>
    <property type="match status" value="1"/>
</dbReference>
<dbReference type="SUPFAM" id="SSF56507">
    <property type="entry name" value="Methionine synthase activation domain-like"/>
    <property type="match status" value="1"/>
</dbReference>
<dbReference type="PANTHER" id="PTHR45833">
    <property type="entry name" value="METHIONINE SYNTHASE"/>
    <property type="match status" value="1"/>
</dbReference>
<feature type="non-terminal residue" evidence="4">
    <location>
        <position position="1"/>
    </location>
</feature>
<dbReference type="GO" id="GO:0050667">
    <property type="term" value="P:homocysteine metabolic process"/>
    <property type="evidence" value="ECO:0007669"/>
    <property type="project" value="TreeGrafter"/>
</dbReference>
<organism evidence="4">
    <name type="scientific">marine sediment metagenome</name>
    <dbReference type="NCBI Taxonomy" id="412755"/>
    <lineage>
        <taxon>unclassified sequences</taxon>
        <taxon>metagenomes</taxon>
        <taxon>ecological metagenomes</taxon>
    </lineage>
</organism>
<sequence>RDEDDHTFKERLRPLLRERLAEAAATDLLQPRVAYGYFAVNGDGDDLILWEDEERDRERIRFHFPRQQQEPWLCIADFFRPADSEEVDYAAFHVVTMGARVSAAATGLFTDDRYRDYLLTHGLGVEMTEALAEYWHFRIREEWGFAEEDDPILYGLFRQRYRGGRYSWGYPACPDLEDNAQVAQLLATDRIGVACSADTAWQYRPEQTTSALICHHPGAKYFVAGGRR</sequence>
<keyword evidence="2" id="KW-0170">Cobalt</keyword>
<evidence type="ECO:0000256" key="1">
    <source>
        <dbReference type="ARBA" id="ARBA00022723"/>
    </source>
</evidence>
<dbReference type="PANTHER" id="PTHR45833:SF1">
    <property type="entry name" value="METHIONINE SYNTHASE"/>
    <property type="match status" value="1"/>
</dbReference>
<proteinExistence type="predicted"/>